<dbReference type="Proteomes" id="UP000243579">
    <property type="component" value="Unassembled WGS sequence"/>
</dbReference>
<accession>A0A1V9YGZ9</accession>
<gene>
    <name evidence="4" type="ORF">ACHHYP_12521</name>
</gene>
<dbReference type="InterPro" id="IPR002048">
    <property type="entry name" value="EF_hand_dom"/>
</dbReference>
<evidence type="ECO:0000256" key="1">
    <source>
        <dbReference type="ARBA" id="ARBA00022837"/>
    </source>
</evidence>
<dbReference type="GO" id="GO:0005509">
    <property type="term" value="F:calcium ion binding"/>
    <property type="evidence" value="ECO:0007669"/>
    <property type="project" value="InterPro"/>
</dbReference>
<keyword evidence="1" id="KW-0106">Calcium</keyword>
<dbReference type="PROSITE" id="PS00018">
    <property type="entry name" value="EF_HAND_1"/>
    <property type="match status" value="1"/>
</dbReference>
<evidence type="ECO:0000313" key="5">
    <source>
        <dbReference type="Proteomes" id="UP000243579"/>
    </source>
</evidence>
<organism evidence="4 5">
    <name type="scientific">Achlya hypogyna</name>
    <name type="common">Oomycete</name>
    <name type="synonym">Protoachlya hypogyna</name>
    <dbReference type="NCBI Taxonomy" id="1202772"/>
    <lineage>
        <taxon>Eukaryota</taxon>
        <taxon>Sar</taxon>
        <taxon>Stramenopiles</taxon>
        <taxon>Oomycota</taxon>
        <taxon>Saprolegniomycetes</taxon>
        <taxon>Saprolegniales</taxon>
        <taxon>Achlyaceae</taxon>
        <taxon>Achlya</taxon>
    </lineage>
</organism>
<reference evidence="4 5" key="1">
    <citation type="journal article" date="2014" name="Genome Biol. Evol.">
        <title>The secreted proteins of Achlya hypogyna and Thraustotheca clavata identify the ancestral oomycete secretome and reveal gene acquisitions by horizontal gene transfer.</title>
        <authorList>
            <person name="Misner I."/>
            <person name="Blouin N."/>
            <person name="Leonard G."/>
            <person name="Richards T.A."/>
            <person name="Lane C.E."/>
        </authorList>
    </citation>
    <scope>NUCLEOTIDE SEQUENCE [LARGE SCALE GENOMIC DNA]</scope>
    <source>
        <strain evidence="4 5">ATCC 48635</strain>
    </source>
</reference>
<dbReference type="EMBL" id="JNBR01001829">
    <property type="protein sequence ID" value="OQR84937.1"/>
    <property type="molecule type" value="Genomic_DNA"/>
</dbReference>
<dbReference type="PANTHER" id="PTHR34894">
    <property type="entry name" value="SAM-DEPENDENT METHYLTRANSFERASE RSMI, CONSERVED SITE"/>
    <property type="match status" value="1"/>
</dbReference>
<evidence type="ECO:0000256" key="2">
    <source>
        <dbReference type="SAM" id="MobiDB-lite"/>
    </source>
</evidence>
<dbReference type="OrthoDB" id="126524at2759"/>
<name>A0A1V9YGZ9_ACHHY</name>
<dbReference type="AlphaFoldDB" id="A0A1V9YGZ9"/>
<evidence type="ECO:0000259" key="3">
    <source>
        <dbReference type="PROSITE" id="PS50222"/>
    </source>
</evidence>
<dbReference type="InterPro" id="IPR018247">
    <property type="entry name" value="EF_Hand_1_Ca_BS"/>
</dbReference>
<proteinExistence type="predicted"/>
<feature type="compositionally biased region" description="Low complexity" evidence="2">
    <location>
        <begin position="775"/>
        <end position="789"/>
    </location>
</feature>
<protein>
    <recommendedName>
        <fullName evidence="3">EF-hand domain-containing protein</fullName>
    </recommendedName>
</protein>
<feature type="compositionally biased region" description="Basic and acidic residues" evidence="2">
    <location>
        <begin position="297"/>
        <end position="308"/>
    </location>
</feature>
<feature type="compositionally biased region" description="Acidic residues" evidence="2">
    <location>
        <begin position="821"/>
        <end position="841"/>
    </location>
</feature>
<keyword evidence="5" id="KW-1185">Reference proteome</keyword>
<feature type="region of interest" description="Disordered" evidence="2">
    <location>
        <begin position="768"/>
        <end position="846"/>
    </location>
</feature>
<feature type="region of interest" description="Disordered" evidence="2">
    <location>
        <begin position="297"/>
        <end position="321"/>
    </location>
</feature>
<comment type="caution">
    <text evidence="4">The sequence shown here is derived from an EMBL/GenBank/DDBJ whole genome shotgun (WGS) entry which is preliminary data.</text>
</comment>
<feature type="domain" description="EF-hand" evidence="3">
    <location>
        <begin position="677"/>
        <end position="712"/>
    </location>
</feature>
<sequence length="858" mass="98090">MKRGHEATRSASLLPTAKGAFAAGTPLQTTLSRLEHNDAARKVEPKAFLPEQSHAPPESTQLFNYTNALLHRVTGRYLPASVLGTSQAQLEEVKHLESDPDLVLVIESVRDLTNQFQEVAQAVLAHRKELGKILLKLKGSYVGLFERLLEATMRFYHNYRQDHAKARHDLKHEILRQATTIQEHEETIRVLSHHLEAKEITLQSVRVQVQDLEFQNHTLRSLEETWLALQSEYRELKRYKLDSDKREEQLQQREETIQTKEATLTKHAHFLDVQSKTEHGRIIEEARKYKEAYHKAVEEAKNPPEHAPDSPYYYHSRPQSDAETQTLVDDDGLWDLQDGVPKAARSSVRARLMWRRFHAFVKCKNCHGRPIPNRAFTETDQAYFDVWTVKHKKKRWSRAVAKEWHVPSSIQIFLANLPKSALAMTYYSLPELVTRIDALYDAKYVADAADLADGVAYQQLDQFVAEYYLKRCQGRLQAEAEMYKLLISVKALYLGSAFLHLFARFLHLLDSSESDERRYRYDPDVDEKAQTTKLELNHLGIPPQQALNQSYLRVFLDARHNALNHPELGADHVICTDGYTKWITLDYGIRLLKWYLSYLPEDKVHVYCRQLEYSTGILMHGTITDTKGNQLAVRAQMRFAMLGSEISDGPRRREVVVVNVYVVLEILMDVLLMRTKSIELELAELFRAGDVNNDQVLSFTEFAAIIKPRAPHFNERRLLRMFREALLLGQDQSYAVSIDAFVQVCADHGLVALVSNAAFEFSARSQRRSLKQRRSQTSSRTSPPRRQTTGGLSSREPSISPPKPTQLSVSETSTSGGAPASEEDEDPIDEELMYDSGDEGYSDTVVDGPIEEELEVQG</sequence>
<dbReference type="PANTHER" id="PTHR34894:SF5">
    <property type="entry name" value="EF-HAND DOMAIN-CONTAINING PROTEIN"/>
    <property type="match status" value="1"/>
</dbReference>
<feature type="compositionally biased region" description="Polar residues" evidence="2">
    <location>
        <begin position="805"/>
        <end position="816"/>
    </location>
</feature>
<dbReference type="PROSITE" id="PS50222">
    <property type="entry name" value="EF_HAND_2"/>
    <property type="match status" value="1"/>
</dbReference>
<dbReference type="Gene3D" id="1.10.238.10">
    <property type="entry name" value="EF-hand"/>
    <property type="match status" value="1"/>
</dbReference>
<dbReference type="InterPro" id="IPR011992">
    <property type="entry name" value="EF-hand-dom_pair"/>
</dbReference>
<evidence type="ECO:0000313" key="4">
    <source>
        <dbReference type="EMBL" id="OQR84937.1"/>
    </source>
</evidence>
<dbReference type="SUPFAM" id="SSF47473">
    <property type="entry name" value="EF-hand"/>
    <property type="match status" value="1"/>
</dbReference>
<dbReference type="STRING" id="1202772.A0A1V9YGZ9"/>